<keyword evidence="3" id="KW-1185">Reference proteome</keyword>
<feature type="region of interest" description="Disordered" evidence="1">
    <location>
        <begin position="59"/>
        <end position="79"/>
    </location>
</feature>
<dbReference type="Proteomes" id="UP000499080">
    <property type="component" value="Unassembled WGS sequence"/>
</dbReference>
<proteinExistence type="predicted"/>
<evidence type="ECO:0000313" key="2">
    <source>
        <dbReference type="EMBL" id="GBM62045.1"/>
    </source>
</evidence>
<evidence type="ECO:0000313" key="3">
    <source>
        <dbReference type="Proteomes" id="UP000499080"/>
    </source>
</evidence>
<gene>
    <name evidence="2" type="ORF">AVEN_144269_1</name>
</gene>
<dbReference type="AlphaFoldDB" id="A0A4Y2HA42"/>
<organism evidence="2 3">
    <name type="scientific">Araneus ventricosus</name>
    <name type="common">Orbweaver spider</name>
    <name type="synonym">Epeira ventricosa</name>
    <dbReference type="NCBI Taxonomy" id="182803"/>
    <lineage>
        <taxon>Eukaryota</taxon>
        <taxon>Metazoa</taxon>
        <taxon>Ecdysozoa</taxon>
        <taxon>Arthropoda</taxon>
        <taxon>Chelicerata</taxon>
        <taxon>Arachnida</taxon>
        <taxon>Araneae</taxon>
        <taxon>Araneomorphae</taxon>
        <taxon>Entelegynae</taxon>
        <taxon>Araneoidea</taxon>
        <taxon>Araneidae</taxon>
        <taxon>Araneus</taxon>
    </lineage>
</organism>
<reference evidence="2 3" key="1">
    <citation type="journal article" date="2019" name="Sci. Rep.">
        <title>Orb-weaving spider Araneus ventricosus genome elucidates the spidroin gene catalogue.</title>
        <authorList>
            <person name="Kono N."/>
            <person name="Nakamura H."/>
            <person name="Ohtoshi R."/>
            <person name="Moran D.A.P."/>
            <person name="Shinohara A."/>
            <person name="Yoshida Y."/>
            <person name="Fujiwara M."/>
            <person name="Mori M."/>
            <person name="Tomita M."/>
            <person name="Arakawa K."/>
        </authorList>
    </citation>
    <scope>NUCLEOTIDE SEQUENCE [LARGE SCALE GENOMIC DNA]</scope>
</reference>
<name>A0A4Y2HA42_ARAVE</name>
<protein>
    <submittedName>
        <fullName evidence="2">Uncharacterized protein</fullName>
    </submittedName>
</protein>
<dbReference type="EMBL" id="BGPR01001797">
    <property type="protein sequence ID" value="GBM62045.1"/>
    <property type="molecule type" value="Genomic_DNA"/>
</dbReference>
<sequence length="79" mass="8870">MLFKVYSSLISATAFNYPIAAKRLNAGTLDMLPIRYQKELEAAWWSSGKVSNLDREWSQWSGKPDSKLDPPYGACATAR</sequence>
<comment type="caution">
    <text evidence="2">The sequence shown here is derived from an EMBL/GenBank/DDBJ whole genome shotgun (WGS) entry which is preliminary data.</text>
</comment>
<accession>A0A4Y2HA42</accession>
<evidence type="ECO:0000256" key="1">
    <source>
        <dbReference type="SAM" id="MobiDB-lite"/>
    </source>
</evidence>